<organism evidence="1 2">
    <name type="scientific">Xenopus laevis</name>
    <name type="common">African clawed frog</name>
    <dbReference type="NCBI Taxonomy" id="8355"/>
    <lineage>
        <taxon>Eukaryota</taxon>
        <taxon>Metazoa</taxon>
        <taxon>Chordata</taxon>
        <taxon>Craniata</taxon>
        <taxon>Vertebrata</taxon>
        <taxon>Euteleostomi</taxon>
        <taxon>Amphibia</taxon>
        <taxon>Batrachia</taxon>
        <taxon>Anura</taxon>
        <taxon>Pipoidea</taxon>
        <taxon>Pipidae</taxon>
        <taxon>Xenopodinae</taxon>
        <taxon>Xenopus</taxon>
        <taxon>Xenopus</taxon>
    </lineage>
</organism>
<gene>
    <name evidence="1" type="ORF">XELAEV_18014929mg</name>
</gene>
<protein>
    <submittedName>
        <fullName evidence="1">Uncharacterized protein</fullName>
    </submittedName>
</protein>
<accession>A0A974DJR8</accession>
<evidence type="ECO:0000313" key="1">
    <source>
        <dbReference type="EMBL" id="OCT91872.1"/>
    </source>
</evidence>
<dbReference type="EMBL" id="CM004469">
    <property type="protein sequence ID" value="OCT91872.1"/>
    <property type="molecule type" value="Genomic_DNA"/>
</dbReference>
<sequence length="80" mass="8862">MGKEDPYLITSGKADGRSVALLLAHFTILAALKGKLYILCMCCCDASSRVLSENMMTSYICAVFTRFLESEEYPFLAHTT</sequence>
<evidence type="ECO:0000313" key="2">
    <source>
        <dbReference type="Proteomes" id="UP000694892"/>
    </source>
</evidence>
<reference evidence="2" key="1">
    <citation type="journal article" date="2016" name="Nature">
        <title>Genome evolution in the allotetraploid frog Xenopus laevis.</title>
        <authorList>
            <person name="Session A.M."/>
            <person name="Uno Y."/>
            <person name="Kwon T."/>
            <person name="Chapman J.A."/>
            <person name="Toyoda A."/>
            <person name="Takahashi S."/>
            <person name="Fukui A."/>
            <person name="Hikosaka A."/>
            <person name="Suzuki A."/>
            <person name="Kondo M."/>
            <person name="van Heeringen S.J."/>
            <person name="Quigley I."/>
            <person name="Heinz S."/>
            <person name="Ogino H."/>
            <person name="Ochi H."/>
            <person name="Hellsten U."/>
            <person name="Lyons J.B."/>
            <person name="Simakov O."/>
            <person name="Putnam N."/>
            <person name="Stites J."/>
            <person name="Kuroki Y."/>
            <person name="Tanaka T."/>
            <person name="Michiue T."/>
            <person name="Watanabe M."/>
            <person name="Bogdanovic O."/>
            <person name="Lister R."/>
            <person name="Georgiou G."/>
            <person name="Paranjpe S.S."/>
            <person name="van Kruijsbergen I."/>
            <person name="Shu S."/>
            <person name="Carlson J."/>
            <person name="Kinoshita T."/>
            <person name="Ohta Y."/>
            <person name="Mawaribuchi S."/>
            <person name="Jenkins J."/>
            <person name="Grimwood J."/>
            <person name="Schmutz J."/>
            <person name="Mitros T."/>
            <person name="Mozaffari S.V."/>
            <person name="Suzuki Y."/>
            <person name="Haramoto Y."/>
            <person name="Yamamoto T.S."/>
            <person name="Takagi C."/>
            <person name="Heald R."/>
            <person name="Miller K."/>
            <person name="Haudenschild C."/>
            <person name="Kitzman J."/>
            <person name="Nakayama T."/>
            <person name="Izutsu Y."/>
            <person name="Robert J."/>
            <person name="Fortriede J."/>
            <person name="Burns K."/>
            <person name="Lotay V."/>
            <person name="Karimi K."/>
            <person name="Yasuoka Y."/>
            <person name="Dichmann D.S."/>
            <person name="Flajnik M.F."/>
            <person name="Houston D.W."/>
            <person name="Shendure J."/>
            <person name="DuPasquier L."/>
            <person name="Vize P.D."/>
            <person name="Zorn A.M."/>
            <person name="Ito M."/>
            <person name="Marcotte E.M."/>
            <person name="Wallingford J.B."/>
            <person name="Ito Y."/>
            <person name="Asashima M."/>
            <person name="Ueno N."/>
            <person name="Matsuda Y."/>
            <person name="Veenstra G.J."/>
            <person name="Fujiyama A."/>
            <person name="Harland R.M."/>
            <person name="Taira M."/>
            <person name="Rokhsar D.S."/>
        </authorList>
    </citation>
    <scope>NUCLEOTIDE SEQUENCE [LARGE SCALE GENOMIC DNA]</scope>
    <source>
        <strain evidence="2">J</strain>
    </source>
</reference>
<name>A0A974DJR8_XENLA</name>
<dbReference type="AlphaFoldDB" id="A0A974DJR8"/>
<proteinExistence type="predicted"/>
<dbReference type="Proteomes" id="UP000694892">
    <property type="component" value="Chromosome 2S"/>
</dbReference>